<dbReference type="InterPro" id="IPR015943">
    <property type="entry name" value="WD40/YVTN_repeat-like_dom_sf"/>
</dbReference>
<dbReference type="AlphaFoldDB" id="A0A0C9W8Q3"/>
<evidence type="ECO:0000259" key="5">
    <source>
        <dbReference type="Pfam" id="PF10433"/>
    </source>
</evidence>
<evidence type="ECO:0000256" key="2">
    <source>
        <dbReference type="ARBA" id="ARBA00023242"/>
    </source>
</evidence>
<feature type="compositionally biased region" description="Basic residues" evidence="3">
    <location>
        <begin position="273"/>
        <end position="282"/>
    </location>
</feature>
<feature type="region of interest" description="Disordered" evidence="3">
    <location>
        <begin position="273"/>
        <end position="299"/>
    </location>
</feature>
<dbReference type="GO" id="GO:0005634">
    <property type="term" value="C:nucleus"/>
    <property type="evidence" value="ECO:0007669"/>
    <property type="project" value="UniProtKB-SubCell"/>
</dbReference>
<accession>A0A0C9W8Q3</accession>
<evidence type="ECO:0000256" key="3">
    <source>
        <dbReference type="SAM" id="MobiDB-lite"/>
    </source>
</evidence>
<dbReference type="Gene3D" id="2.130.10.10">
    <property type="entry name" value="YVTN repeat-like/Quinoprotein amine dehydrogenase"/>
    <property type="match status" value="3"/>
</dbReference>
<gene>
    <name evidence="7" type="ORF">HYDPIDRAFT_177805</name>
</gene>
<evidence type="ECO:0000313" key="8">
    <source>
        <dbReference type="Proteomes" id="UP000053820"/>
    </source>
</evidence>
<sequence>MKVIATFHPTSSVQDSVKCTLANEAGSEFLVVAKLNRVDFYAIQPEGLRHEQGIEIWGRIRTIKVVPIEHTSRLDVLVLTDHPEPELVFLSFTAHGSGDTALKATKYLSLFERSARVSEFCHDVLVDPSGAIAVVSIYAGRLKVVVLDEEEGGYDRDFDVSISEINLLSLAFVSAEAESYTLAILHYDFQQRLQLLARDLSIEDFQLSPAHSPLLPPILLPGKWFSVEEQTPRLVFVPAVDDTFDGGILVLGGQEIMLYDLASRDVLEKNVRKSRRTEKGKKSRDAEEVTKAKQKEKEREWRKKKARAVITWPWSEVVALVFGNVLLKYHPERANLWCESNKFLIGDKFGRLAMLSVNVSSGVALTLIALGEASSPTTLTYLTNQIVYLGSHFGDSQLLQISSSPVSNLDAPTLPVPSSVLTVKPADPSLVPRRRADENAEGTIVNCVGSYILEVESFKNLAPIVDAVLVDTDNSGQNEIVTCSGGRNTGSLKVVRSGADFQESAFAQGISNVNRIWPLRQMYKDREHTHIIVSTLQETHVLRFEDDQGRVFSSVGEYQKGFITSSRTLAISNILRRTREHDRAPSVYTDSSLVVQVVPNGLLLLNYDSATRQYTRIGDLWTIDKFSDGNPGWVGRNIVAADINASQVVIALDYGRLVVLILEGDRFVRQRYRDFVEDPPRSCTAEISSVTCTPPDSTKNFALHVAVSFWTSNLVKIVSLTGPATESLKEICRTPELPATPRSLLLHNFASNDERKDDRRVKKSRIHLLAGLIDGSVASFLFENETLTDQKIISIGTLPVSMHTCRIKDRPTVFACGSRTSIMFWDKERLQHSPLMLKDINVAAELHTKAYPGSVILASPDSLIIGAVTNFEKLHIRSIPLGYDSARRIVHNPSWRAFAVACVRITPAQIGYAEVFSSSVQLFNDTSFEKLSQLDVEDGEEVTALHSFTTTVSGVPTSFVCAGVATFDEGEKEPSQGRLILLQTDTLQMRLTVATSISIRGCVYALTSVNGNIIAAINSSVVVYNVEGSEKNVSMTQATIWNHNYLITTLVSRGNQLLVGDPLTSISLLKLTGSQLESVAKDYGSLWPTCAEMLDDKSIIGGNSDYNLFLFRLQQNELRKSLEREGHFYLGDIVNKFLPGTLASHEVSIDGPIQPKQLFFTSTGQIGVVIDMNDEWSLHLTALQRNLSTFLERKDGISHSRFRAPKNINGRSDSEASSVGFLDGDFLEQFLHYLGDEKSLSEIMEGQSEPEKLKVSADEVQKALEELQNMH</sequence>
<comment type="subcellular location">
    <subcellularLocation>
        <location evidence="1">Nucleus</location>
    </subcellularLocation>
</comment>
<dbReference type="OrthoDB" id="433457at2759"/>
<organism evidence="7 8">
    <name type="scientific">Hydnomerulius pinastri MD-312</name>
    <dbReference type="NCBI Taxonomy" id="994086"/>
    <lineage>
        <taxon>Eukaryota</taxon>
        <taxon>Fungi</taxon>
        <taxon>Dikarya</taxon>
        <taxon>Basidiomycota</taxon>
        <taxon>Agaricomycotina</taxon>
        <taxon>Agaricomycetes</taxon>
        <taxon>Agaricomycetidae</taxon>
        <taxon>Boletales</taxon>
        <taxon>Boletales incertae sedis</taxon>
        <taxon>Leucogyrophana</taxon>
    </lineage>
</organism>
<dbReference type="Gene3D" id="1.10.150.910">
    <property type="match status" value="1"/>
</dbReference>
<proteinExistence type="predicted"/>
<dbReference type="InterPro" id="IPR050358">
    <property type="entry name" value="RSE1/DDB1/CFT1"/>
</dbReference>
<dbReference type="PANTHER" id="PTHR10644">
    <property type="entry name" value="DNA REPAIR/RNA PROCESSING CPSF FAMILY"/>
    <property type="match status" value="1"/>
</dbReference>
<dbReference type="InterPro" id="IPR036322">
    <property type="entry name" value="WD40_repeat_dom_sf"/>
</dbReference>
<evidence type="ECO:0000259" key="6">
    <source>
        <dbReference type="Pfam" id="PF23726"/>
    </source>
</evidence>
<evidence type="ECO:0008006" key="9">
    <source>
        <dbReference type="Google" id="ProtNLM"/>
    </source>
</evidence>
<keyword evidence="2" id="KW-0539">Nucleus</keyword>
<dbReference type="InterPro" id="IPR004871">
    <property type="entry name" value="RSE1/DDB1/CPSF1_C"/>
</dbReference>
<feature type="domain" description="RSE1/DDB1/CPSF1 second beta-propeller" evidence="6">
    <location>
        <begin position="510"/>
        <end position="866"/>
    </location>
</feature>
<dbReference type="EMBL" id="KN839887">
    <property type="protein sequence ID" value="KIJ59461.1"/>
    <property type="molecule type" value="Genomic_DNA"/>
</dbReference>
<dbReference type="Pfam" id="PF03178">
    <property type="entry name" value="CPSF_A"/>
    <property type="match status" value="1"/>
</dbReference>
<name>A0A0C9W8Q3_9AGAM</name>
<evidence type="ECO:0000313" key="7">
    <source>
        <dbReference type="EMBL" id="KIJ59461.1"/>
    </source>
</evidence>
<feature type="domain" description="RSE1/DDB1/CPSF1 first beta-propeller" evidence="5">
    <location>
        <begin position="12"/>
        <end position="405"/>
    </location>
</feature>
<evidence type="ECO:0000256" key="1">
    <source>
        <dbReference type="ARBA" id="ARBA00004123"/>
    </source>
</evidence>
<reference evidence="7 8" key="1">
    <citation type="submission" date="2014-04" db="EMBL/GenBank/DDBJ databases">
        <title>Evolutionary Origins and Diversification of the Mycorrhizal Mutualists.</title>
        <authorList>
            <consortium name="DOE Joint Genome Institute"/>
            <consortium name="Mycorrhizal Genomics Consortium"/>
            <person name="Kohler A."/>
            <person name="Kuo A."/>
            <person name="Nagy L.G."/>
            <person name="Floudas D."/>
            <person name="Copeland A."/>
            <person name="Barry K.W."/>
            <person name="Cichocki N."/>
            <person name="Veneault-Fourrey C."/>
            <person name="LaButti K."/>
            <person name="Lindquist E.A."/>
            <person name="Lipzen A."/>
            <person name="Lundell T."/>
            <person name="Morin E."/>
            <person name="Murat C."/>
            <person name="Riley R."/>
            <person name="Ohm R."/>
            <person name="Sun H."/>
            <person name="Tunlid A."/>
            <person name="Henrissat B."/>
            <person name="Grigoriev I.V."/>
            <person name="Hibbett D.S."/>
            <person name="Martin F."/>
        </authorList>
    </citation>
    <scope>NUCLEOTIDE SEQUENCE [LARGE SCALE GENOMIC DNA]</scope>
    <source>
        <strain evidence="7 8">MD-312</strain>
    </source>
</reference>
<dbReference type="InterPro" id="IPR018846">
    <property type="entry name" value="Beta-prop_RSE1/DDB1/CPSF1_1st"/>
</dbReference>
<keyword evidence="8" id="KW-1185">Reference proteome</keyword>
<feature type="domain" description="RSE1/DDB1/CPSF1 C-terminal" evidence="4">
    <location>
        <begin position="918"/>
        <end position="1232"/>
    </location>
</feature>
<dbReference type="Pfam" id="PF10433">
    <property type="entry name" value="Beta-prop_RSE1_1st"/>
    <property type="match status" value="1"/>
</dbReference>
<dbReference type="Proteomes" id="UP000053820">
    <property type="component" value="Unassembled WGS sequence"/>
</dbReference>
<protein>
    <recommendedName>
        <fullName evidence="9">DNA damage-binding protein 1</fullName>
    </recommendedName>
</protein>
<dbReference type="Pfam" id="PF23726">
    <property type="entry name" value="Beta-prop_RSE1_2nd"/>
    <property type="match status" value="1"/>
</dbReference>
<evidence type="ECO:0000259" key="4">
    <source>
        <dbReference type="Pfam" id="PF03178"/>
    </source>
</evidence>
<dbReference type="GO" id="GO:0003676">
    <property type="term" value="F:nucleic acid binding"/>
    <property type="evidence" value="ECO:0007669"/>
    <property type="project" value="InterPro"/>
</dbReference>
<dbReference type="InterPro" id="IPR058543">
    <property type="entry name" value="Beta-prop_RSE1/DDB1/CPSF1_2nd"/>
</dbReference>
<dbReference type="HOGENOM" id="CLU_002893_0_0_1"/>
<feature type="compositionally biased region" description="Basic and acidic residues" evidence="3">
    <location>
        <begin position="283"/>
        <end position="299"/>
    </location>
</feature>
<dbReference type="SUPFAM" id="SSF50978">
    <property type="entry name" value="WD40 repeat-like"/>
    <property type="match status" value="1"/>
</dbReference>